<evidence type="ECO:0000256" key="1">
    <source>
        <dbReference type="PROSITE-ProRule" id="PRU00042"/>
    </source>
</evidence>
<keyword evidence="4" id="KW-1185">Reference proteome</keyword>
<feature type="domain" description="C2H2-type" evidence="2">
    <location>
        <begin position="236"/>
        <end position="260"/>
    </location>
</feature>
<keyword evidence="1" id="KW-0863">Zinc-finger</keyword>
<gene>
    <name evidence="3" type="ORF">MVEN_00098700</name>
</gene>
<accession>A0A8H6Z4X5</accession>
<dbReference type="OrthoDB" id="6077919at2759"/>
<sequence>MCTRPPEAIPCQQHYALLSAKPFDRAPVELNPWTSMSYPASQCYNLFPSTETTTQRNYGLPWADELFLPPPTPFDGPSRAVGLPGPRSISYTSFQPVGSSSATVSSTSPDVGSVNCWPGLLMSFGVSEDINSSYPQIFSAPEACDLRLSSPHPYSEPCVPPLISIEPPSFQVEHREQSHKKRAEKMGRFRIDVRYAPNGFLGKDLADVVIYRHSHAQSRPSALKAHLNVHNNARPYPCGFPDCPKTYKIRSNARRHHRGHLRKLGLPTSPNEAPQGVQFAEHINAPLPPPSQHHQALFHIRWNEINTTTRKNIEYVEAETDKQETDSPVFIHEPFPGVRPSARQKHNIELWPDGMIDW</sequence>
<dbReference type="EMBL" id="JACAZI010000001">
    <property type="protein sequence ID" value="KAF7372383.1"/>
    <property type="molecule type" value="Genomic_DNA"/>
</dbReference>
<protein>
    <recommendedName>
        <fullName evidence="2">C2H2-type domain-containing protein</fullName>
    </recommendedName>
</protein>
<proteinExistence type="predicted"/>
<dbReference type="InterPro" id="IPR013087">
    <property type="entry name" value="Znf_C2H2_type"/>
</dbReference>
<evidence type="ECO:0000313" key="4">
    <source>
        <dbReference type="Proteomes" id="UP000620124"/>
    </source>
</evidence>
<evidence type="ECO:0000313" key="3">
    <source>
        <dbReference type="EMBL" id="KAF7372383.1"/>
    </source>
</evidence>
<evidence type="ECO:0000259" key="2">
    <source>
        <dbReference type="PROSITE" id="PS50157"/>
    </source>
</evidence>
<comment type="caution">
    <text evidence="3">The sequence shown here is derived from an EMBL/GenBank/DDBJ whole genome shotgun (WGS) entry which is preliminary data.</text>
</comment>
<organism evidence="3 4">
    <name type="scientific">Mycena venus</name>
    <dbReference type="NCBI Taxonomy" id="2733690"/>
    <lineage>
        <taxon>Eukaryota</taxon>
        <taxon>Fungi</taxon>
        <taxon>Dikarya</taxon>
        <taxon>Basidiomycota</taxon>
        <taxon>Agaricomycotina</taxon>
        <taxon>Agaricomycetes</taxon>
        <taxon>Agaricomycetidae</taxon>
        <taxon>Agaricales</taxon>
        <taxon>Marasmiineae</taxon>
        <taxon>Mycenaceae</taxon>
        <taxon>Mycena</taxon>
    </lineage>
</organism>
<reference evidence="3" key="1">
    <citation type="submission" date="2020-05" db="EMBL/GenBank/DDBJ databases">
        <title>Mycena genomes resolve the evolution of fungal bioluminescence.</title>
        <authorList>
            <person name="Tsai I.J."/>
        </authorList>
    </citation>
    <scope>NUCLEOTIDE SEQUENCE</scope>
    <source>
        <strain evidence="3">CCC161011</strain>
    </source>
</reference>
<keyword evidence="1" id="KW-0862">Zinc</keyword>
<dbReference type="AlphaFoldDB" id="A0A8H6Z4X5"/>
<dbReference type="SUPFAM" id="SSF57667">
    <property type="entry name" value="beta-beta-alpha zinc fingers"/>
    <property type="match status" value="1"/>
</dbReference>
<name>A0A8H6Z4X5_9AGAR</name>
<dbReference type="PROSITE" id="PS00028">
    <property type="entry name" value="ZINC_FINGER_C2H2_1"/>
    <property type="match status" value="1"/>
</dbReference>
<dbReference type="GO" id="GO:0008270">
    <property type="term" value="F:zinc ion binding"/>
    <property type="evidence" value="ECO:0007669"/>
    <property type="project" value="UniProtKB-KW"/>
</dbReference>
<dbReference type="InterPro" id="IPR036236">
    <property type="entry name" value="Znf_C2H2_sf"/>
</dbReference>
<dbReference type="Proteomes" id="UP000620124">
    <property type="component" value="Unassembled WGS sequence"/>
</dbReference>
<keyword evidence="1" id="KW-0479">Metal-binding</keyword>
<dbReference type="PROSITE" id="PS50157">
    <property type="entry name" value="ZINC_FINGER_C2H2_2"/>
    <property type="match status" value="1"/>
</dbReference>
<dbReference type="Gene3D" id="3.30.160.60">
    <property type="entry name" value="Classic Zinc Finger"/>
    <property type="match status" value="1"/>
</dbReference>